<dbReference type="Gene3D" id="3.20.20.30">
    <property type="entry name" value="Luciferase-like domain"/>
    <property type="match status" value="1"/>
</dbReference>
<dbReference type="Pfam" id="PF00296">
    <property type="entry name" value="Bac_luciferase"/>
    <property type="match status" value="1"/>
</dbReference>
<dbReference type="InterPro" id="IPR036661">
    <property type="entry name" value="Luciferase-like_sf"/>
</dbReference>
<name>A0A140DN23_9ACTN</name>
<protein>
    <submittedName>
        <fullName evidence="3">Hex12</fullName>
    </submittedName>
</protein>
<dbReference type="InterPro" id="IPR050564">
    <property type="entry name" value="F420-G6PD/mer"/>
</dbReference>
<accession>A0A140DN23</accession>
<dbReference type="AlphaFoldDB" id="A0A140DN23"/>
<dbReference type="SUPFAM" id="SSF51679">
    <property type="entry name" value="Bacterial luciferase-like"/>
    <property type="match status" value="1"/>
</dbReference>
<sequence length="333" mass="35164">MKLGAIIEWMDDLSTFRNLVRLTDDLGYDVIGVGDTPARAYELYVSLAVAAQESRNAILTPMVTTPFLRHPAATATAISTLHELTGGRVMLAVGNGGSTRRVVGRSPVGTPQELHDYVTAVRAILGGGTAHVDGHTTEPLTRVHAMPVYLAADYPRSLRLAGEIADGVVTTVGMSAELVERKVATVRAAAEKAGRDPEAIEIWGFSFISVKDTRAEANAELGAALASDVALRLKAPHMRALIPSDLLGAVEEMERRYDVWDFAVGGKNARLLEELGLVDFAAGLTGVTGDVPEVAAHLKRLESIGVSGVFAALPVLADPEGTLRRLGQAAASA</sequence>
<dbReference type="GO" id="GO:0016705">
    <property type="term" value="F:oxidoreductase activity, acting on paired donors, with incorporation or reduction of molecular oxygen"/>
    <property type="evidence" value="ECO:0007669"/>
    <property type="project" value="InterPro"/>
</dbReference>
<dbReference type="PANTHER" id="PTHR43244">
    <property type="match status" value="1"/>
</dbReference>
<evidence type="ECO:0000313" key="3">
    <source>
        <dbReference type="EMBL" id="AMK51269.1"/>
    </source>
</evidence>
<dbReference type="PANTHER" id="PTHR43244:SF1">
    <property type="entry name" value="5,10-METHYLENETETRAHYDROMETHANOPTERIN REDUCTASE"/>
    <property type="match status" value="1"/>
</dbReference>
<dbReference type="InterPro" id="IPR011251">
    <property type="entry name" value="Luciferase-like_dom"/>
</dbReference>
<dbReference type="EMBL" id="KT713752">
    <property type="protein sequence ID" value="AMK51269.1"/>
    <property type="molecule type" value="Genomic_DNA"/>
</dbReference>
<evidence type="ECO:0000259" key="2">
    <source>
        <dbReference type="Pfam" id="PF00296"/>
    </source>
</evidence>
<feature type="domain" description="Luciferase-like" evidence="2">
    <location>
        <begin position="12"/>
        <end position="307"/>
    </location>
</feature>
<reference evidence="3" key="1">
    <citation type="submission" date="2015-09" db="EMBL/GenBank/DDBJ databases">
        <authorList>
            <person name="Jackson K.R."/>
            <person name="Lunt B.L."/>
            <person name="Fisher J.N.B."/>
            <person name="Gardner A.V."/>
            <person name="Bailey M.E."/>
            <person name="Deus L.M."/>
            <person name="Earl A.S."/>
            <person name="Gibby P.D."/>
            <person name="Hartmann K.A."/>
            <person name="Liu J.E."/>
            <person name="Manci A.M."/>
            <person name="Nielsen D.A."/>
            <person name="Solomon M.B."/>
            <person name="Breakwell D.P."/>
            <person name="Burnett S.H."/>
            <person name="Grose J.H."/>
        </authorList>
    </citation>
    <scope>NUCLEOTIDE SEQUENCE</scope>
    <source>
        <strain evidence="3">FXJ7.131</strain>
    </source>
</reference>
<organism evidence="3">
    <name type="scientific">Streptosporangium sp. FXJ7.131</name>
    <dbReference type="NCBI Taxonomy" id="683272"/>
    <lineage>
        <taxon>Bacteria</taxon>
        <taxon>Bacillati</taxon>
        <taxon>Actinomycetota</taxon>
        <taxon>Actinomycetes</taxon>
        <taxon>Streptosporangiales</taxon>
        <taxon>Streptosporangiaceae</taxon>
        <taxon>Streptosporangium</taxon>
    </lineage>
</organism>
<evidence type="ECO:0000256" key="1">
    <source>
        <dbReference type="ARBA" id="ARBA00023002"/>
    </source>
</evidence>
<keyword evidence="1" id="KW-0560">Oxidoreductase</keyword>
<proteinExistence type="predicted"/>